<dbReference type="Gene3D" id="3.40.50.150">
    <property type="entry name" value="Vaccinia Virus protein VP39"/>
    <property type="match status" value="1"/>
</dbReference>
<dbReference type="InterPro" id="IPR030373">
    <property type="entry name" value="PABS_CS"/>
</dbReference>
<dbReference type="PANTHER" id="PTHR43317:SF1">
    <property type="entry name" value="THERMOSPERMINE SYNTHASE ACAULIS5"/>
    <property type="match status" value="1"/>
</dbReference>
<dbReference type="InterPro" id="IPR029063">
    <property type="entry name" value="SAM-dependent_MTases_sf"/>
</dbReference>
<keyword evidence="4" id="KW-1133">Transmembrane helix</keyword>
<comment type="subcellular location">
    <subcellularLocation>
        <location evidence="4">Cell membrane</location>
        <topology evidence="4">Multi-pass membrane protein</topology>
    </subcellularLocation>
</comment>
<organism evidence="7 8">
    <name type="scientific">Virgibacillus salarius</name>
    <dbReference type="NCBI Taxonomy" id="447199"/>
    <lineage>
        <taxon>Bacteria</taxon>
        <taxon>Bacillati</taxon>
        <taxon>Bacillota</taxon>
        <taxon>Bacilli</taxon>
        <taxon>Bacillales</taxon>
        <taxon>Bacillaceae</taxon>
        <taxon>Virgibacillus</taxon>
    </lineage>
</organism>
<dbReference type="RefSeq" id="WP_166529853.1">
    <property type="nucleotide sequence ID" value="NZ_CP115959.1"/>
</dbReference>
<dbReference type="PROSITE" id="PS51006">
    <property type="entry name" value="PABS_2"/>
    <property type="match status" value="1"/>
</dbReference>
<feature type="binding site" evidence="4">
    <location>
        <position position="337"/>
    </location>
    <ligand>
        <name>S-methyl-5'-thioadenosine</name>
        <dbReference type="ChEBI" id="CHEBI:17509"/>
    </ligand>
</feature>
<keyword evidence="3 4" id="KW-0620">Polyamine biosynthesis</keyword>
<comment type="caution">
    <text evidence="4">Lacks conserved residue(s) required for the propagation of feature annotation.</text>
</comment>
<evidence type="ECO:0000259" key="6">
    <source>
        <dbReference type="PROSITE" id="PS51006"/>
    </source>
</evidence>
<keyword evidence="4" id="KW-1003">Cell membrane</keyword>
<feature type="transmembrane region" description="Helical" evidence="4">
    <location>
        <begin position="93"/>
        <end position="118"/>
    </location>
</feature>
<dbReference type="PROSITE" id="PS01330">
    <property type="entry name" value="PABS_1"/>
    <property type="match status" value="1"/>
</dbReference>
<dbReference type="EC" id="2.5.1.16" evidence="4"/>
<keyword evidence="4" id="KW-0472">Membrane</keyword>
<dbReference type="GO" id="GO:0010487">
    <property type="term" value="F:thermospermine synthase activity"/>
    <property type="evidence" value="ECO:0007669"/>
    <property type="project" value="UniProtKB-ARBA"/>
</dbReference>
<dbReference type="FunFam" id="3.40.50.150:FF:000088">
    <property type="entry name" value="Polyamine aminopropyltransferase"/>
    <property type="match status" value="1"/>
</dbReference>
<keyword evidence="4" id="KW-0812">Transmembrane</keyword>
<feature type="transmembrane region" description="Helical" evidence="4">
    <location>
        <begin position="188"/>
        <end position="209"/>
    </location>
</feature>
<comment type="pathway">
    <text evidence="4">Amine and polyamine biosynthesis; spermidine biosynthesis; spermidine from putrescine: step 1/1.</text>
</comment>
<feature type="active site" description="Proton acceptor" evidence="4 5">
    <location>
        <position position="389"/>
    </location>
</feature>
<evidence type="ECO:0000256" key="4">
    <source>
        <dbReference type="HAMAP-Rule" id="MF_00198"/>
    </source>
</evidence>
<feature type="binding site" evidence="4">
    <location>
        <position position="293"/>
    </location>
    <ligand>
        <name>spermidine</name>
        <dbReference type="ChEBI" id="CHEBI:57834"/>
    </ligand>
</feature>
<name>A0A941DTA9_9BACI</name>
<dbReference type="NCBIfam" id="NF002956">
    <property type="entry name" value="PRK03612.1"/>
    <property type="match status" value="1"/>
</dbReference>
<evidence type="ECO:0000313" key="8">
    <source>
        <dbReference type="Proteomes" id="UP000675284"/>
    </source>
</evidence>
<dbReference type="HAMAP" id="MF_00198">
    <property type="entry name" value="Spermidine_synth"/>
    <property type="match status" value="1"/>
</dbReference>
<dbReference type="CDD" id="cd02440">
    <property type="entry name" value="AdoMet_MTases"/>
    <property type="match status" value="1"/>
</dbReference>
<evidence type="ECO:0000256" key="5">
    <source>
        <dbReference type="PROSITE-ProRule" id="PRU00354"/>
    </source>
</evidence>
<protein>
    <recommendedName>
        <fullName evidence="4">Polyamine aminopropyltransferase</fullName>
    </recommendedName>
    <alternativeName>
        <fullName evidence="4">Putrescine aminopropyltransferase</fullName>
        <shortName evidence="4">PAPT</shortName>
    </alternativeName>
    <alternativeName>
        <fullName evidence="4">Spermidine synthase</fullName>
        <shortName evidence="4">SPDS</shortName>
        <shortName evidence="4">SPDSY</shortName>
        <ecNumber evidence="4">2.5.1.16</ecNumber>
    </alternativeName>
</protein>
<evidence type="ECO:0000313" key="7">
    <source>
        <dbReference type="EMBL" id="MBR7794759.1"/>
    </source>
</evidence>
<dbReference type="EMBL" id="JAGSOT010000003">
    <property type="protein sequence ID" value="MBR7794759.1"/>
    <property type="molecule type" value="Genomic_DNA"/>
</dbReference>
<dbReference type="GO" id="GO:0008295">
    <property type="term" value="P:spermidine biosynthetic process"/>
    <property type="evidence" value="ECO:0007669"/>
    <property type="project" value="UniProtKB-UniRule"/>
</dbReference>
<dbReference type="Proteomes" id="UP000675284">
    <property type="component" value="Unassembled WGS sequence"/>
</dbReference>
<comment type="similarity">
    <text evidence="1 4">Belongs to the spermidine/spermine synthase family.</text>
</comment>
<feature type="domain" description="PABS" evidence="6">
    <location>
        <begin position="234"/>
        <end position="468"/>
    </location>
</feature>
<keyword evidence="2 4" id="KW-0808">Transferase</keyword>
<evidence type="ECO:0000256" key="1">
    <source>
        <dbReference type="ARBA" id="ARBA00007867"/>
    </source>
</evidence>
<sequence length="535" mass="60085">MQGKLYTTTKRSFIQGDLLVTDLNMKKSKAIYWASGIVSICGIIFEVLFGAAGSYLLGDGVKQYTLTISLFLTGMGIGASVSEKVTKNLILSFVWIEYSIGMLAGFSTFVLFGVTAFLSSGMDAFFLYFITLVVGGLTGVELPILIRKANEIGVTVQKSTARVLFSDYAGGLIGGLLFVYLFRPQFGLVKTAFIVAIINVVIALWILIYFKKEIITFKRHLIAGIIILFVLVLGVLFGEKTAFMFEQKLYKDPIIYNEQTDYQQVILTKEQGDLRLFLDGQLQFSSEDEYRYHEVLVHTPMATSSSKNKVLVLGGGDGLALRELQKYDEVESMTLVDLDPRVTEIGKTNHELTSLNKDAFQDDRVEIINTDAFQFLKKDQTLYDVILVDLPDPNNESLNKLYTLEFYQLLRNHLRPSGSIMIQATSPTFATEVYWSIDKTVQAANLYTDNLHVDIPSFGDWGFVLAKREEVQLDNADISVDTKFLTNEVLQGLTTFGKDIDQEITDDKGNEVALDVNTLIRPSLIEKYEKAWRSY</sequence>
<reference evidence="7" key="1">
    <citation type="submission" date="2021-04" db="EMBL/GenBank/DDBJ databases">
        <title>Isolation and polyphasic classification of algal microorganism.</title>
        <authorList>
            <person name="Wang S."/>
        </authorList>
    </citation>
    <scope>NUCLEOTIDE SEQUENCE</scope>
    <source>
        <strain evidence="7">720a</strain>
    </source>
</reference>
<comment type="caution">
    <text evidence="7">The sequence shown here is derived from an EMBL/GenBank/DDBJ whole genome shotgun (WGS) entry which is preliminary data.</text>
</comment>
<dbReference type="GO" id="GO:0004766">
    <property type="term" value="F:spermidine synthase activity"/>
    <property type="evidence" value="ECO:0007669"/>
    <property type="project" value="UniProtKB-UniRule"/>
</dbReference>
<feature type="binding site" evidence="4">
    <location>
        <position position="263"/>
    </location>
    <ligand>
        <name>S-methyl-5'-thioadenosine</name>
        <dbReference type="ChEBI" id="CHEBI:17509"/>
    </ligand>
</feature>
<evidence type="ECO:0000256" key="2">
    <source>
        <dbReference type="ARBA" id="ARBA00022679"/>
    </source>
</evidence>
<dbReference type="PANTHER" id="PTHR43317">
    <property type="entry name" value="THERMOSPERMINE SYNTHASE ACAULIS5"/>
    <property type="match status" value="1"/>
</dbReference>
<comment type="catalytic activity">
    <reaction evidence="4">
        <text>S-adenosyl 3-(methylsulfanyl)propylamine + putrescine = S-methyl-5'-thioadenosine + spermidine + H(+)</text>
        <dbReference type="Rhea" id="RHEA:12721"/>
        <dbReference type="ChEBI" id="CHEBI:15378"/>
        <dbReference type="ChEBI" id="CHEBI:17509"/>
        <dbReference type="ChEBI" id="CHEBI:57443"/>
        <dbReference type="ChEBI" id="CHEBI:57834"/>
        <dbReference type="ChEBI" id="CHEBI:326268"/>
        <dbReference type="EC" id="2.5.1.16"/>
    </reaction>
</comment>
<dbReference type="GO" id="GO:0005886">
    <property type="term" value="C:plasma membrane"/>
    <property type="evidence" value="ECO:0007669"/>
    <property type="project" value="UniProtKB-SubCell"/>
</dbReference>
<dbReference type="AlphaFoldDB" id="A0A941DTA9"/>
<feature type="transmembrane region" description="Helical" evidence="4">
    <location>
        <begin position="124"/>
        <end position="142"/>
    </location>
</feature>
<comment type="function">
    <text evidence="4">Catalyzes the irreversible transfer of a propylamine group from the amino donor S-adenosylmethioninamine (decarboxy-AdoMet) to putrescine (1,4-diaminobutane) to yield spermidine.</text>
</comment>
<dbReference type="InterPro" id="IPR030374">
    <property type="entry name" value="PABS"/>
</dbReference>
<feature type="binding site" evidence="4">
    <location>
        <position position="317"/>
    </location>
    <ligand>
        <name>spermidine</name>
        <dbReference type="ChEBI" id="CHEBI:57834"/>
    </ligand>
</feature>
<keyword evidence="4" id="KW-0745">Spermidine biosynthesis</keyword>
<feature type="transmembrane region" description="Helical" evidence="4">
    <location>
        <begin position="31"/>
        <end position="57"/>
    </location>
</feature>
<feature type="transmembrane region" description="Helical" evidence="4">
    <location>
        <begin position="221"/>
        <end position="238"/>
    </location>
</feature>
<dbReference type="Pfam" id="PF01564">
    <property type="entry name" value="Spermine_synth"/>
    <property type="match status" value="1"/>
</dbReference>
<accession>A0A941DTA9</accession>
<dbReference type="InterPro" id="IPR001045">
    <property type="entry name" value="Spermi_synthase"/>
</dbReference>
<comment type="subunit">
    <text evidence="4">Homodimer or homotetramer.</text>
</comment>
<proteinExistence type="inferred from homology"/>
<dbReference type="SUPFAM" id="SSF53335">
    <property type="entry name" value="S-adenosyl-L-methionine-dependent methyltransferases"/>
    <property type="match status" value="1"/>
</dbReference>
<feature type="binding site" evidence="4">
    <location>
        <begin position="371"/>
        <end position="372"/>
    </location>
    <ligand>
        <name>S-methyl-5'-thioadenosine</name>
        <dbReference type="ChEBI" id="CHEBI:17509"/>
    </ligand>
</feature>
<feature type="transmembrane region" description="Helical" evidence="4">
    <location>
        <begin position="163"/>
        <end position="182"/>
    </location>
</feature>
<gene>
    <name evidence="4" type="primary">speE</name>
    <name evidence="7" type="ORF">KCX74_01730</name>
</gene>
<feature type="transmembrane region" description="Helical" evidence="4">
    <location>
        <begin position="63"/>
        <end position="81"/>
    </location>
</feature>
<evidence type="ECO:0000256" key="3">
    <source>
        <dbReference type="ARBA" id="ARBA00023115"/>
    </source>
</evidence>
<keyword evidence="8" id="KW-1185">Reference proteome</keyword>